<evidence type="ECO:0000313" key="2">
    <source>
        <dbReference type="Proteomes" id="UP000256709"/>
    </source>
</evidence>
<dbReference type="Proteomes" id="UP000256709">
    <property type="component" value="Unassembled WGS sequence"/>
</dbReference>
<gene>
    <name evidence="1" type="ORF">B7R21_19345</name>
</gene>
<accession>A0A3E0VAU0</accession>
<reference evidence="1 2" key="1">
    <citation type="submission" date="2017-04" db="EMBL/GenBank/DDBJ databases">
        <title>Comparative genome analysis of Subtercola boreus.</title>
        <authorList>
            <person name="Cho Y.-J."/>
            <person name="Cho A."/>
            <person name="Kim O.-S."/>
            <person name="Lee J.-I."/>
        </authorList>
    </citation>
    <scope>NUCLEOTIDE SEQUENCE [LARGE SCALE GENOMIC DNA]</scope>
    <source>
        <strain evidence="1 2">P27444</strain>
    </source>
</reference>
<protein>
    <recommendedName>
        <fullName evidence="3">Antitoxin Xre/MbcA/ParS-like toxin-binding domain-containing protein</fullName>
    </recommendedName>
</protein>
<dbReference type="EMBL" id="NBXA01000081">
    <property type="protein sequence ID" value="RFA06598.1"/>
    <property type="molecule type" value="Genomic_DNA"/>
</dbReference>
<comment type="caution">
    <text evidence="1">The sequence shown here is derived from an EMBL/GenBank/DDBJ whole genome shotgun (WGS) entry which is preliminary data.</text>
</comment>
<evidence type="ECO:0008006" key="3">
    <source>
        <dbReference type="Google" id="ProtNLM"/>
    </source>
</evidence>
<dbReference type="AlphaFoldDB" id="A0A3E0VAU0"/>
<organism evidence="1 2">
    <name type="scientific">Subtercola boreus</name>
    <dbReference type="NCBI Taxonomy" id="120213"/>
    <lineage>
        <taxon>Bacteria</taxon>
        <taxon>Bacillati</taxon>
        <taxon>Actinomycetota</taxon>
        <taxon>Actinomycetes</taxon>
        <taxon>Micrococcales</taxon>
        <taxon>Microbacteriaceae</taxon>
        <taxon>Subtercola</taxon>
    </lineage>
</organism>
<evidence type="ECO:0000313" key="1">
    <source>
        <dbReference type="EMBL" id="RFA06598.1"/>
    </source>
</evidence>
<proteinExistence type="predicted"/>
<sequence>MLTLPVSDPAVMGQVGALLRRRRAVKEYAAALSRARDVVSPAAAAAAQARENLIRVVRDEFGLHTSTQVATLMGSRSPGRSLASGLRTAGRLLFIRRLNAYQYPGFQFDGSGRIRPVIAPLIRLAKERGWDVEDAGLWLLSGTRYLHGDRPVDHLDNPEVVLEAAGEAWAQKW</sequence>
<name>A0A3E0VAU0_9MICO</name>